<proteinExistence type="predicted"/>
<dbReference type="RefSeq" id="WP_256725335.1">
    <property type="nucleotide sequence ID" value="NZ_JARAWP010000031.1"/>
</dbReference>
<keyword evidence="2" id="KW-1185">Reference proteome</keyword>
<protein>
    <submittedName>
        <fullName evidence="1">Uncharacterized protein</fullName>
    </submittedName>
</protein>
<accession>A0ABU4M9E2</accession>
<organism evidence="1 2">
    <name type="scientific">Streptomyces acidiscabies</name>
    <dbReference type="NCBI Taxonomy" id="42234"/>
    <lineage>
        <taxon>Bacteria</taxon>
        <taxon>Bacillati</taxon>
        <taxon>Actinomycetota</taxon>
        <taxon>Actinomycetes</taxon>
        <taxon>Kitasatosporales</taxon>
        <taxon>Streptomycetaceae</taxon>
        <taxon>Streptomyces</taxon>
    </lineage>
</organism>
<dbReference type="Proteomes" id="UP001272987">
    <property type="component" value="Unassembled WGS sequence"/>
</dbReference>
<sequence length="40" mass="4781">MRPRDWDACTVEETDLLLDWLDAYQEAQREAAEQLKKKQS</sequence>
<reference evidence="1 2" key="1">
    <citation type="journal article" date="2023" name="Microb. Genom.">
        <title>Mesoterricola silvestris gen. nov., sp. nov., Mesoterricola sediminis sp. nov., Geothrix oryzae sp. nov., Geothrix edaphica sp. nov., Geothrix rubra sp. nov., and Geothrix limicola sp. nov., six novel members of Acidobacteriota isolated from soils.</title>
        <authorList>
            <person name="Weisberg A.J."/>
            <person name="Pearce E."/>
            <person name="Kramer C.G."/>
            <person name="Chang J.H."/>
            <person name="Clarke C.R."/>
        </authorList>
    </citation>
    <scope>NUCLEOTIDE SEQUENCE [LARGE SCALE GENOMIC DNA]</scope>
    <source>
        <strain evidence="1 2">NB05-1H</strain>
    </source>
</reference>
<evidence type="ECO:0000313" key="1">
    <source>
        <dbReference type="EMBL" id="MDX3024075.1"/>
    </source>
</evidence>
<gene>
    <name evidence="1" type="ORF">PV666_40325</name>
</gene>
<evidence type="ECO:0000313" key="2">
    <source>
        <dbReference type="Proteomes" id="UP001272987"/>
    </source>
</evidence>
<name>A0ABU4M9E2_9ACTN</name>
<dbReference type="EMBL" id="JARAWP010000031">
    <property type="protein sequence ID" value="MDX3024075.1"/>
    <property type="molecule type" value="Genomic_DNA"/>
</dbReference>
<comment type="caution">
    <text evidence="1">The sequence shown here is derived from an EMBL/GenBank/DDBJ whole genome shotgun (WGS) entry which is preliminary data.</text>
</comment>